<evidence type="ECO:0000256" key="1">
    <source>
        <dbReference type="SAM" id="MobiDB-lite"/>
    </source>
</evidence>
<organism evidence="2 3">
    <name type="scientific">Streptomyces spongiicola</name>
    <dbReference type="NCBI Taxonomy" id="1690221"/>
    <lineage>
        <taxon>Bacteria</taxon>
        <taxon>Bacillati</taxon>
        <taxon>Actinomycetota</taxon>
        <taxon>Actinomycetes</taxon>
        <taxon>Kitasatosporales</taxon>
        <taxon>Streptomycetaceae</taxon>
        <taxon>Streptomyces</taxon>
    </lineage>
</organism>
<proteinExistence type="predicted"/>
<keyword evidence="3" id="KW-1185">Reference proteome</keyword>
<feature type="region of interest" description="Disordered" evidence="1">
    <location>
        <begin position="134"/>
        <end position="270"/>
    </location>
</feature>
<dbReference type="EMBL" id="CP029254">
    <property type="protein sequence ID" value="AWK08502.1"/>
    <property type="molecule type" value="Genomic_DNA"/>
</dbReference>
<dbReference type="Proteomes" id="UP000245051">
    <property type="component" value="Chromosome"/>
</dbReference>
<feature type="compositionally biased region" description="Gly residues" evidence="1">
    <location>
        <begin position="170"/>
        <end position="179"/>
    </location>
</feature>
<evidence type="ECO:0000313" key="2">
    <source>
        <dbReference type="EMBL" id="AWK08502.1"/>
    </source>
</evidence>
<dbReference type="RefSeq" id="WP_109293492.1">
    <property type="nucleotide sequence ID" value="NZ_CP029254.1"/>
</dbReference>
<evidence type="ECO:0008006" key="4">
    <source>
        <dbReference type="Google" id="ProtNLM"/>
    </source>
</evidence>
<feature type="compositionally biased region" description="Gly residues" evidence="1">
    <location>
        <begin position="253"/>
        <end position="267"/>
    </location>
</feature>
<accession>A0ABN5KD29</accession>
<evidence type="ECO:0000313" key="3">
    <source>
        <dbReference type="Proteomes" id="UP000245051"/>
    </source>
</evidence>
<sequence>MTAAEGWTEAVRARLRPGRLLPLGAPEDGAWLAEQAAEKVLRQTAERVPGVVPGRIRVGLADPGRAGAPAVPPPPAALPPGPLRIEAEFAVIGAVPLAEPAGLLRRALFAAAGERLGLRVAAVDLRITDLLDVSPEPAGERTPTADGTPPVTGPMAAGPREAGTDTAGTAGTGEAGTGAAGTDAASTGAAGTDAASTGTAGTDTAGTDTANTDTAGTDTAGTDTASTDTAGTGTARAMDCAREPGQTAATGPSGTGGTREGLPGAGPGTDSAAPAGAVAVVAAAAAAAPGVARLTGALGAAVRADESSVRVECATAPGHRPVEVARAVRAAVVSALPSPLPVTVLVTEVGLGE</sequence>
<feature type="compositionally biased region" description="Low complexity" evidence="1">
    <location>
        <begin position="180"/>
        <end position="235"/>
    </location>
</feature>
<protein>
    <recommendedName>
        <fullName evidence="4">Nucleopolyhedrovirus P10 family protein</fullName>
    </recommendedName>
</protein>
<gene>
    <name evidence="2" type="ORF">DDQ41_05650</name>
</gene>
<name>A0ABN5KD29_9ACTN</name>
<reference evidence="2 3" key="1">
    <citation type="submission" date="2018-05" db="EMBL/GenBank/DDBJ databases">
        <title>Complete genome sequence of the Type Strain of Streptomyces spongiicola HNM0071, the producer of staurosporine.</title>
        <authorList>
            <person name="Zhou S."/>
            <person name="Huang X."/>
        </authorList>
    </citation>
    <scope>NUCLEOTIDE SEQUENCE [LARGE SCALE GENOMIC DNA]</scope>
    <source>
        <strain evidence="2 3">HNM0071</strain>
    </source>
</reference>